<dbReference type="EMBL" id="CP095073">
    <property type="protein sequence ID" value="UOQ46053.1"/>
    <property type="molecule type" value="Genomic_DNA"/>
</dbReference>
<evidence type="ECO:0000313" key="1">
    <source>
        <dbReference type="EMBL" id="UOQ46053.1"/>
    </source>
</evidence>
<dbReference type="RefSeq" id="WP_244713045.1">
    <property type="nucleotide sequence ID" value="NZ_CP095073.1"/>
</dbReference>
<accession>A0ABY4EQB0</accession>
<sequence>MSRRATLSSDLLDQESLTAASIHRQTIREDQRQTLTAFLIRKNLLVFRLAFLLGKHAG</sequence>
<keyword evidence="2" id="KW-1185">Reference proteome</keyword>
<name>A0ABY4EQB0_9BACI</name>
<reference evidence="1 2" key="1">
    <citation type="submission" date="2022-04" db="EMBL/GenBank/DDBJ databases">
        <title>Halobacillus sp. isolated from saltern.</title>
        <authorList>
            <person name="Won M."/>
            <person name="Lee C.-M."/>
            <person name="Woen H.-Y."/>
            <person name="Kwon S.-W."/>
        </authorList>
    </citation>
    <scope>NUCLEOTIDE SEQUENCE [LARGE SCALE GENOMIC DNA]</scope>
    <source>
        <strain evidence="1 2">SSBR10-3</strain>
    </source>
</reference>
<dbReference type="Proteomes" id="UP000831787">
    <property type="component" value="Chromosome"/>
</dbReference>
<gene>
    <name evidence="1" type="ORF">MUN89_09110</name>
</gene>
<evidence type="ECO:0000313" key="2">
    <source>
        <dbReference type="Proteomes" id="UP000831787"/>
    </source>
</evidence>
<organism evidence="1 2">
    <name type="scientific">Halobacillus salinarum</name>
    <dbReference type="NCBI Taxonomy" id="2932257"/>
    <lineage>
        <taxon>Bacteria</taxon>
        <taxon>Bacillati</taxon>
        <taxon>Bacillota</taxon>
        <taxon>Bacilli</taxon>
        <taxon>Bacillales</taxon>
        <taxon>Bacillaceae</taxon>
        <taxon>Halobacillus</taxon>
    </lineage>
</organism>
<proteinExistence type="predicted"/>
<protein>
    <submittedName>
        <fullName evidence="1">Uncharacterized protein</fullName>
    </submittedName>
</protein>